<evidence type="ECO:0000313" key="5">
    <source>
        <dbReference type="Proteomes" id="UP000230423"/>
    </source>
</evidence>
<gene>
    <name evidence="4" type="ORF">TELCIR_13311</name>
</gene>
<accession>A0A2G9U5Q9</accession>
<protein>
    <recommendedName>
        <fullName evidence="6">Ion transport domain-containing protein</fullName>
    </recommendedName>
</protein>
<keyword evidence="2" id="KW-1133">Transmembrane helix</keyword>
<feature type="region of interest" description="Disordered" evidence="1">
    <location>
        <begin position="42"/>
        <end position="61"/>
    </location>
</feature>
<evidence type="ECO:0008006" key="6">
    <source>
        <dbReference type="Google" id="ProtNLM"/>
    </source>
</evidence>
<organism evidence="4 5">
    <name type="scientific">Teladorsagia circumcincta</name>
    <name type="common">Brown stomach worm</name>
    <name type="synonym">Ostertagia circumcincta</name>
    <dbReference type="NCBI Taxonomy" id="45464"/>
    <lineage>
        <taxon>Eukaryota</taxon>
        <taxon>Metazoa</taxon>
        <taxon>Ecdysozoa</taxon>
        <taxon>Nematoda</taxon>
        <taxon>Chromadorea</taxon>
        <taxon>Rhabditida</taxon>
        <taxon>Rhabditina</taxon>
        <taxon>Rhabditomorpha</taxon>
        <taxon>Strongyloidea</taxon>
        <taxon>Trichostrongylidae</taxon>
        <taxon>Teladorsagia</taxon>
    </lineage>
</organism>
<evidence type="ECO:0000256" key="2">
    <source>
        <dbReference type="SAM" id="Phobius"/>
    </source>
</evidence>
<keyword evidence="3" id="KW-0732">Signal</keyword>
<proteinExistence type="predicted"/>
<keyword evidence="5" id="KW-1185">Reference proteome</keyword>
<dbReference type="EMBL" id="KZ349357">
    <property type="protein sequence ID" value="PIO65042.1"/>
    <property type="molecule type" value="Genomic_DNA"/>
</dbReference>
<feature type="transmembrane region" description="Helical" evidence="2">
    <location>
        <begin position="74"/>
        <end position="96"/>
    </location>
</feature>
<sequence length="118" mass="13182">MPIMMINILIAMMGNTYTTVIAQAEKAWRQQQRVMRVRGVDMAPSGDVPNMPTRTPPTRAVSPKIRHDMFRLRTLAVAAVHVTFTVAIVATILAFLKKLSSHADRNKEFTLPPSPVEI</sequence>
<dbReference type="Proteomes" id="UP000230423">
    <property type="component" value="Unassembled WGS sequence"/>
</dbReference>
<evidence type="ECO:0000256" key="1">
    <source>
        <dbReference type="SAM" id="MobiDB-lite"/>
    </source>
</evidence>
<keyword evidence="2" id="KW-0812">Transmembrane</keyword>
<dbReference type="AlphaFoldDB" id="A0A2G9U5Q9"/>
<dbReference type="OrthoDB" id="533508at2759"/>
<name>A0A2G9U5Q9_TELCI</name>
<feature type="chain" id="PRO_5013957045" description="Ion transport domain-containing protein" evidence="3">
    <location>
        <begin position="19"/>
        <end position="118"/>
    </location>
</feature>
<keyword evidence="2" id="KW-0472">Membrane</keyword>
<feature type="signal peptide" evidence="3">
    <location>
        <begin position="1"/>
        <end position="18"/>
    </location>
</feature>
<reference evidence="4 5" key="1">
    <citation type="submission" date="2015-09" db="EMBL/GenBank/DDBJ databases">
        <title>Draft genome of the parasitic nematode Teladorsagia circumcincta isolate WARC Sus (inbred).</title>
        <authorList>
            <person name="Mitreva M."/>
        </authorList>
    </citation>
    <scope>NUCLEOTIDE SEQUENCE [LARGE SCALE GENOMIC DNA]</scope>
    <source>
        <strain evidence="4 5">S</strain>
    </source>
</reference>
<evidence type="ECO:0000256" key="3">
    <source>
        <dbReference type="SAM" id="SignalP"/>
    </source>
</evidence>
<evidence type="ECO:0000313" key="4">
    <source>
        <dbReference type="EMBL" id="PIO65042.1"/>
    </source>
</evidence>